<organism evidence="1 2">
    <name type="scientific">Jaapia argillacea MUCL 33604</name>
    <dbReference type="NCBI Taxonomy" id="933084"/>
    <lineage>
        <taxon>Eukaryota</taxon>
        <taxon>Fungi</taxon>
        <taxon>Dikarya</taxon>
        <taxon>Basidiomycota</taxon>
        <taxon>Agaricomycotina</taxon>
        <taxon>Agaricomycetes</taxon>
        <taxon>Agaricomycetidae</taxon>
        <taxon>Jaapiales</taxon>
        <taxon>Jaapiaceae</taxon>
        <taxon>Jaapia</taxon>
    </lineage>
</organism>
<feature type="non-terminal residue" evidence="1">
    <location>
        <position position="1"/>
    </location>
</feature>
<protein>
    <submittedName>
        <fullName evidence="1">Uncharacterized protein</fullName>
    </submittedName>
</protein>
<dbReference type="InParanoid" id="A0A067P803"/>
<proteinExistence type="predicted"/>
<gene>
    <name evidence="1" type="ORF">JAAARDRAFT_101194</name>
</gene>
<dbReference type="Proteomes" id="UP000027265">
    <property type="component" value="Unassembled WGS sequence"/>
</dbReference>
<name>A0A067P803_9AGAM</name>
<dbReference type="STRING" id="933084.A0A067P803"/>
<keyword evidence="2" id="KW-1185">Reference proteome</keyword>
<dbReference type="AlphaFoldDB" id="A0A067P803"/>
<evidence type="ECO:0000313" key="1">
    <source>
        <dbReference type="EMBL" id="KDQ50899.1"/>
    </source>
</evidence>
<reference evidence="2" key="1">
    <citation type="journal article" date="2014" name="Proc. Natl. Acad. Sci. U.S.A.">
        <title>Extensive sampling of basidiomycete genomes demonstrates inadequacy of the white-rot/brown-rot paradigm for wood decay fungi.</title>
        <authorList>
            <person name="Riley R."/>
            <person name="Salamov A.A."/>
            <person name="Brown D.W."/>
            <person name="Nagy L.G."/>
            <person name="Floudas D."/>
            <person name="Held B.W."/>
            <person name="Levasseur A."/>
            <person name="Lombard V."/>
            <person name="Morin E."/>
            <person name="Otillar R."/>
            <person name="Lindquist E.A."/>
            <person name="Sun H."/>
            <person name="LaButti K.M."/>
            <person name="Schmutz J."/>
            <person name="Jabbour D."/>
            <person name="Luo H."/>
            <person name="Baker S.E."/>
            <person name="Pisabarro A.G."/>
            <person name="Walton J.D."/>
            <person name="Blanchette R.A."/>
            <person name="Henrissat B."/>
            <person name="Martin F."/>
            <person name="Cullen D."/>
            <person name="Hibbett D.S."/>
            <person name="Grigoriev I.V."/>
        </authorList>
    </citation>
    <scope>NUCLEOTIDE SEQUENCE [LARGE SCALE GENOMIC DNA]</scope>
    <source>
        <strain evidence="2">MUCL 33604</strain>
    </source>
</reference>
<dbReference type="HOGENOM" id="CLU_193207_0_0_1"/>
<dbReference type="OrthoDB" id="2615105at2759"/>
<feature type="non-terminal residue" evidence="1">
    <location>
        <position position="57"/>
    </location>
</feature>
<dbReference type="EMBL" id="KL197754">
    <property type="protein sequence ID" value="KDQ50899.1"/>
    <property type="molecule type" value="Genomic_DNA"/>
</dbReference>
<accession>A0A067P803</accession>
<evidence type="ECO:0000313" key="2">
    <source>
        <dbReference type="Proteomes" id="UP000027265"/>
    </source>
</evidence>
<sequence>HWERGWIVNSQFELLFWVPPWNRVGLYSPENLLVIGQQPTQLDFTNFVHGRDWMKCI</sequence>